<dbReference type="FunFam" id="3.20.20.80:FF:000040">
    <property type="entry name" value="Beta-galactosidase A"/>
    <property type="match status" value="1"/>
</dbReference>
<evidence type="ECO:0000313" key="12">
    <source>
        <dbReference type="Proteomes" id="UP000799438"/>
    </source>
</evidence>
<dbReference type="InterPro" id="IPR025300">
    <property type="entry name" value="BetaGal_jelly_roll_dom"/>
</dbReference>
<evidence type="ECO:0000256" key="2">
    <source>
        <dbReference type="ARBA" id="ARBA00009809"/>
    </source>
</evidence>
<evidence type="ECO:0000259" key="10">
    <source>
        <dbReference type="SMART" id="SM01029"/>
    </source>
</evidence>
<dbReference type="Pfam" id="PF10435">
    <property type="entry name" value="BetaGal_dom2"/>
    <property type="match status" value="1"/>
</dbReference>
<dbReference type="GeneID" id="54303329"/>
<keyword evidence="4 9" id="KW-0732">Signal</keyword>
<keyword evidence="12" id="KW-1185">Reference proteome</keyword>
<comment type="catalytic activity">
    <reaction evidence="1">
        <text>Hydrolysis of terminal non-reducing beta-D-galactose residues in beta-D-galactosides.</text>
        <dbReference type="EC" id="3.2.1.23"/>
    </reaction>
</comment>
<protein>
    <recommendedName>
        <fullName evidence="3">beta-galactosidase</fullName>
        <ecNumber evidence="3">3.2.1.23</ecNumber>
    </recommendedName>
</protein>
<organism evidence="11 12">
    <name type="scientific">Aplosporella prunicola CBS 121167</name>
    <dbReference type="NCBI Taxonomy" id="1176127"/>
    <lineage>
        <taxon>Eukaryota</taxon>
        <taxon>Fungi</taxon>
        <taxon>Dikarya</taxon>
        <taxon>Ascomycota</taxon>
        <taxon>Pezizomycotina</taxon>
        <taxon>Dothideomycetes</taxon>
        <taxon>Dothideomycetes incertae sedis</taxon>
        <taxon>Botryosphaeriales</taxon>
        <taxon>Aplosporellaceae</taxon>
        <taxon>Aplosporella</taxon>
    </lineage>
</organism>
<dbReference type="Gene3D" id="3.20.20.80">
    <property type="entry name" value="Glycosidases"/>
    <property type="match status" value="1"/>
</dbReference>
<accession>A0A6A6B1S8</accession>
<evidence type="ECO:0000256" key="8">
    <source>
        <dbReference type="RuleBase" id="RU003679"/>
    </source>
</evidence>
<reference evidence="11" key="1">
    <citation type="journal article" date="2020" name="Stud. Mycol.">
        <title>101 Dothideomycetes genomes: a test case for predicting lifestyles and emergence of pathogens.</title>
        <authorList>
            <person name="Haridas S."/>
            <person name="Albert R."/>
            <person name="Binder M."/>
            <person name="Bloem J."/>
            <person name="Labutti K."/>
            <person name="Salamov A."/>
            <person name="Andreopoulos B."/>
            <person name="Baker S."/>
            <person name="Barry K."/>
            <person name="Bills G."/>
            <person name="Bluhm B."/>
            <person name="Cannon C."/>
            <person name="Castanera R."/>
            <person name="Culley D."/>
            <person name="Daum C."/>
            <person name="Ezra D."/>
            <person name="Gonzalez J."/>
            <person name="Henrissat B."/>
            <person name="Kuo A."/>
            <person name="Liang C."/>
            <person name="Lipzen A."/>
            <person name="Lutzoni F."/>
            <person name="Magnuson J."/>
            <person name="Mondo S."/>
            <person name="Nolan M."/>
            <person name="Ohm R."/>
            <person name="Pangilinan J."/>
            <person name="Park H.-J."/>
            <person name="Ramirez L."/>
            <person name="Alfaro M."/>
            <person name="Sun H."/>
            <person name="Tritt A."/>
            <person name="Yoshinaga Y."/>
            <person name="Zwiers L.-H."/>
            <person name="Turgeon B."/>
            <person name="Goodwin S."/>
            <person name="Spatafora J."/>
            <person name="Crous P."/>
            <person name="Grigoriev I."/>
        </authorList>
    </citation>
    <scope>NUCLEOTIDE SEQUENCE</scope>
    <source>
        <strain evidence="11">CBS 121167</strain>
    </source>
</reference>
<evidence type="ECO:0000256" key="5">
    <source>
        <dbReference type="ARBA" id="ARBA00022801"/>
    </source>
</evidence>
<dbReference type="InterPro" id="IPR017853">
    <property type="entry name" value="GH"/>
</dbReference>
<dbReference type="SUPFAM" id="SSF49785">
    <property type="entry name" value="Galactose-binding domain-like"/>
    <property type="match status" value="2"/>
</dbReference>
<dbReference type="PRINTS" id="PR00742">
    <property type="entry name" value="GLHYDRLASE35"/>
</dbReference>
<dbReference type="InterPro" id="IPR008979">
    <property type="entry name" value="Galactose-bd-like_sf"/>
</dbReference>
<dbReference type="InterPro" id="IPR001944">
    <property type="entry name" value="Glycoside_Hdrlase_35"/>
</dbReference>
<dbReference type="Gene3D" id="2.102.20.10">
    <property type="entry name" value="Beta-galactosidase, domain 2"/>
    <property type="match status" value="1"/>
</dbReference>
<evidence type="ECO:0000256" key="9">
    <source>
        <dbReference type="SAM" id="SignalP"/>
    </source>
</evidence>
<evidence type="ECO:0000313" key="11">
    <source>
        <dbReference type="EMBL" id="KAF2138162.1"/>
    </source>
</evidence>
<dbReference type="GO" id="GO:0005975">
    <property type="term" value="P:carbohydrate metabolic process"/>
    <property type="evidence" value="ECO:0007669"/>
    <property type="project" value="InterPro"/>
</dbReference>
<dbReference type="GO" id="GO:0004565">
    <property type="term" value="F:beta-galactosidase activity"/>
    <property type="evidence" value="ECO:0007669"/>
    <property type="project" value="UniProtKB-EC"/>
</dbReference>
<dbReference type="Pfam" id="PF01301">
    <property type="entry name" value="Glyco_hydro_35"/>
    <property type="match status" value="1"/>
</dbReference>
<dbReference type="EC" id="3.2.1.23" evidence="3"/>
<evidence type="ECO:0000256" key="1">
    <source>
        <dbReference type="ARBA" id="ARBA00001412"/>
    </source>
</evidence>
<dbReference type="Gene3D" id="2.60.120.260">
    <property type="entry name" value="Galactose-binding domain-like"/>
    <property type="match status" value="2"/>
</dbReference>
<keyword evidence="6" id="KW-0325">Glycoprotein</keyword>
<evidence type="ECO:0000256" key="4">
    <source>
        <dbReference type="ARBA" id="ARBA00022729"/>
    </source>
</evidence>
<dbReference type="Pfam" id="PF13364">
    <property type="entry name" value="BetaGal_ABD2"/>
    <property type="match status" value="2"/>
</dbReference>
<proteinExistence type="inferred from homology"/>
<dbReference type="InterPro" id="IPR025972">
    <property type="entry name" value="BetaGal_dom3"/>
</dbReference>
<feature type="chain" id="PRO_5025547433" description="beta-galactosidase" evidence="9">
    <location>
        <begin position="25"/>
        <end position="1022"/>
    </location>
</feature>
<feature type="signal peptide" evidence="9">
    <location>
        <begin position="1"/>
        <end position="24"/>
    </location>
</feature>
<dbReference type="PANTHER" id="PTHR23421">
    <property type="entry name" value="BETA-GALACTOSIDASE RELATED"/>
    <property type="match status" value="1"/>
</dbReference>
<dbReference type="Proteomes" id="UP000799438">
    <property type="component" value="Unassembled WGS sequence"/>
</dbReference>
<dbReference type="EMBL" id="ML995498">
    <property type="protein sequence ID" value="KAF2138162.1"/>
    <property type="molecule type" value="Genomic_DNA"/>
</dbReference>
<dbReference type="InterPro" id="IPR037110">
    <property type="entry name" value="Betagal_dom2_sf"/>
</dbReference>
<dbReference type="InterPro" id="IPR036833">
    <property type="entry name" value="BetaGal_dom3_sf"/>
</dbReference>
<dbReference type="RefSeq" id="XP_033393875.1">
    <property type="nucleotide sequence ID" value="XM_033545823.1"/>
</dbReference>
<dbReference type="AlphaFoldDB" id="A0A6A6B1S8"/>
<dbReference type="InterPro" id="IPR031330">
    <property type="entry name" value="Gly_Hdrlase_35_cat"/>
</dbReference>
<gene>
    <name evidence="11" type="ORF">K452DRAFT_353355</name>
</gene>
<dbReference type="OrthoDB" id="1657402at2759"/>
<dbReference type="SMART" id="SM01029">
    <property type="entry name" value="BetaGal_dom2"/>
    <property type="match status" value="1"/>
</dbReference>
<dbReference type="SUPFAM" id="SSF51445">
    <property type="entry name" value="(Trans)glycosidases"/>
    <property type="match status" value="1"/>
</dbReference>
<keyword evidence="5 11" id="KW-0378">Hydrolase</keyword>
<dbReference type="Pfam" id="PF13363">
    <property type="entry name" value="BetaGal_dom3"/>
    <property type="match status" value="1"/>
</dbReference>
<dbReference type="Gene3D" id="2.60.390.10">
    <property type="entry name" value="Beta-galactosidase, domain 3"/>
    <property type="match status" value="1"/>
</dbReference>
<feature type="domain" description="Beta-galactosidase" evidence="10">
    <location>
        <begin position="387"/>
        <end position="568"/>
    </location>
</feature>
<dbReference type="InterPro" id="IPR018954">
    <property type="entry name" value="Betagal_dom2"/>
</dbReference>
<keyword evidence="7" id="KW-0326">Glycosidase</keyword>
<dbReference type="SUPFAM" id="SSF117100">
    <property type="entry name" value="Beta-galactosidase LacA, domain 3"/>
    <property type="match status" value="1"/>
</dbReference>
<dbReference type="SUPFAM" id="SSF51011">
    <property type="entry name" value="Glycosyl hydrolase domain"/>
    <property type="match status" value="1"/>
</dbReference>
<comment type="similarity">
    <text evidence="2 8">Belongs to the glycosyl hydrolase 35 family.</text>
</comment>
<name>A0A6A6B1S8_9PEZI</name>
<evidence type="ECO:0000256" key="3">
    <source>
        <dbReference type="ARBA" id="ARBA00012756"/>
    </source>
</evidence>
<sequence>MCFLRLLCVVGAVVLASFVTSVSASGNGLTDVVTWDEGSLIVRGERVFVFSGEFHYPRLPVPELWLDVFQKFKANGLNAVSIYFFWSYHSPAPDVFDFESPAKDVQRLLDMAKQAGLYVIARPGPYVNAETNAGGIALWGTDGIGAGTKLRTSDEAYHQAWLPWIQAIGKIIAKNQMTEEGGGPVIMVQVENELTESRHEANDTLVLYMEQIKTALRDAGVIVPFSSNEKGMRGQSWSTDYQNVGGSVDIYGLDSYPGGMSCSNPDSGFNVVRTYYQWFQNYSFTQPESLPEFEAGWFQPWGGAFYDDCQAEHSPEFADVYYKDVLAQRATLLNLYVAFGGTNWGHLAAPVVYSSYDYAAPLRETREVTPKFSQTKLVALFARASRALRHTVMESNGTGNAVDSQDIWTWVLRNQDSAARFYFAEHNSTKSRANTTFTLTARTSRGDVAIDSLDLRGRQARVVVTDYAVGNATLLFSSAQVLTWGLFDGDGSAPVLVFYLDVGQTGEFAFASNAGGYSNFTVHGATSDFGLARNGSAFRYTQGEGATVVKFGSGALAYLLDTATAYTFFAPATTDDPDVGADEQVFALGPYLVRSASVADGVVDLHGDTANSTTLEVYAGKTAKQLRWNGVELSTMRTPYGALKADVRGAEDISIELPSLADQAWLVADGLPEAARTYDDSGWTLANKTSSNLPEAPLTLPVLHGSAYGFYAGTLVYRGYFDGRAASGANITVQGGTAAGWSAWANGAFVGGHAGNASLSATSAVLRFEGAALVDEANVLTVVTDYSGHDETSQGPYGPLNARGIVGARLLASTNSSNNSTTTTTTTTVSGFSHWKLAGAAGGPAYIDPVRGPLNEGGHHFERLGWHLPGYNASGAAAGTRWEAGSPLTGFTGAGIRFYRTEFLVTVPEGVDAPLGIEIVAAADAPPLRVQLYVNGYQVGKYWAAVGPQTVFPVPVGVLDQSGGGNVLGVGVWAQDEGEARLQTLRLVRYNAYRSGFEGGFGERAAWEGLRPGWGREREAFA</sequence>
<evidence type="ECO:0000256" key="7">
    <source>
        <dbReference type="ARBA" id="ARBA00023295"/>
    </source>
</evidence>
<evidence type="ECO:0000256" key="6">
    <source>
        <dbReference type="ARBA" id="ARBA00023180"/>
    </source>
</evidence>